<dbReference type="PROSITE" id="PS50897">
    <property type="entry name" value="CTLH"/>
    <property type="match status" value="1"/>
</dbReference>
<sequence>MSYSEKPEDMTREEWMDKVNNVHIQRADMNRLIMNYLVTGDVSVSISISVSGVILTLINCTTEGFKEAAEKFRVESGIEPSVDLDSLDERIKIREMILKGQIQDAIALINSLHPELLDTNRYLYFHLQQQHLIELIRLRETEAALEFAQSQLAEQGEESRECLTEMERTLALLAFDNPEESPFGDLLNMMQRQKVWSEVNQCVLDYENRESTPKLAKLLKLLLWVQNELDQKKVKYPRMTDLSKGTIEDPK</sequence>
<comment type="caution">
    <text evidence="2">The sequence shown here is derived from an EMBL/GenBank/DDBJ whole genome shotgun (WGS) entry which is preliminary data.</text>
</comment>
<feature type="non-terminal residue" evidence="2">
    <location>
        <position position="1"/>
    </location>
</feature>
<dbReference type="PANTHER" id="PTHR12864">
    <property type="entry name" value="RAN BINDING PROTEIN 9-RELATED"/>
    <property type="match status" value="1"/>
</dbReference>
<dbReference type="InterPro" id="IPR006595">
    <property type="entry name" value="CTLH_C"/>
</dbReference>
<dbReference type="Pfam" id="PF10607">
    <property type="entry name" value="CTLH"/>
    <property type="match status" value="1"/>
</dbReference>
<dbReference type="InterPro" id="IPR024964">
    <property type="entry name" value="CTLH/CRA"/>
</dbReference>
<organism evidence="2">
    <name type="scientific">Tetraodon nigroviridis</name>
    <name type="common">Spotted green pufferfish</name>
    <name type="synonym">Chelonodon nigroviridis</name>
    <dbReference type="NCBI Taxonomy" id="99883"/>
    <lineage>
        <taxon>Eukaryota</taxon>
        <taxon>Metazoa</taxon>
        <taxon>Chordata</taxon>
        <taxon>Craniata</taxon>
        <taxon>Vertebrata</taxon>
        <taxon>Euteleostomi</taxon>
        <taxon>Actinopterygii</taxon>
        <taxon>Neopterygii</taxon>
        <taxon>Teleostei</taxon>
        <taxon>Neoteleostei</taxon>
        <taxon>Acanthomorphata</taxon>
        <taxon>Eupercaria</taxon>
        <taxon>Tetraodontiformes</taxon>
        <taxon>Tetradontoidea</taxon>
        <taxon>Tetraodontidae</taxon>
        <taxon>Tetraodon</taxon>
    </lineage>
</organism>
<dbReference type="KEGG" id="tng:GSTEN00033198G001"/>
<gene>
    <name evidence="2" type="ORF">GSTENG00033198001</name>
</gene>
<accession>Q4RK07</accession>
<dbReference type="OrthoDB" id="2415936at2759"/>
<dbReference type="SMART" id="SM00668">
    <property type="entry name" value="CTLH"/>
    <property type="match status" value="1"/>
</dbReference>
<dbReference type="EMBL" id="CAAE01015033">
    <property type="protein sequence ID" value="CAG11275.1"/>
    <property type="molecule type" value="Genomic_DNA"/>
</dbReference>
<dbReference type="AlphaFoldDB" id="Q4RK07"/>
<dbReference type="InterPro" id="IPR013144">
    <property type="entry name" value="CRA_dom"/>
</dbReference>
<reference evidence="2" key="1">
    <citation type="journal article" date="2004" name="Nature">
        <title>Genome duplication in the teleost fish Tetraodon nigroviridis reveals the early vertebrate proto-karyotype.</title>
        <authorList>
            <person name="Jaillon O."/>
            <person name="Aury J.-M."/>
            <person name="Brunet F."/>
            <person name="Petit J.-L."/>
            <person name="Stange-Thomann N."/>
            <person name="Mauceli E."/>
            <person name="Bouneau L."/>
            <person name="Fischer C."/>
            <person name="Ozouf-Costaz C."/>
            <person name="Bernot A."/>
            <person name="Nicaud S."/>
            <person name="Jaffe D."/>
            <person name="Fisher S."/>
            <person name="Lutfalla G."/>
            <person name="Dossat C."/>
            <person name="Segurens B."/>
            <person name="Dasilva C."/>
            <person name="Salanoubat M."/>
            <person name="Levy M."/>
            <person name="Boudet N."/>
            <person name="Castellano S."/>
            <person name="Anthouard V."/>
            <person name="Jubin C."/>
            <person name="Castelli V."/>
            <person name="Katinka M."/>
            <person name="Vacherie B."/>
            <person name="Biemont C."/>
            <person name="Skalli Z."/>
            <person name="Cattolico L."/>
            <person name="Poulain J."/>
            <person name="De Berardinis V."/>
            <person name="Cruaud C."/>
            <person name="Duprat S."/>
            <person name="Brottier P."/>
            <person name="Coutanceau J.-P."/>
            <person name="Gouzy J."/>
            <person name="Parra G."/>
            <person name="Lardier G."/>
            <person name="Chapple C."/>
            <person name="McKernan K.J."/>
            <person name="McEwan P."/>
            <person name="Bosak S."/>
            <person name="Kellis M."/>
            <person name="Volff J.-N."/>
            <person name="Guigo R."/>
            <person name="Zody M.C."/>
            <person name="Mesirov J."/>
            <person name="Lindblad-Toh K."/>
            <person name="Birren B."/>
            <person name="Nusbaum C."/>
            <person name="Kahn D."/>
            <person name="Robinson-Rechavi M."/>
            <person name="Laudet V."/>
            <person name="Schachter V."/>
            <person name="Quetier F."/>
            <person name="Saurin W."/>
            <person name="Scarpelli C."/>
            <person name="Wincker P."/>
            <person name="Lander E.S."/>
            <person name="Weissenbach J."/>
            <person name="Roest Crollius H."/>
        </authorList>
    </citation>
    <scope>NUCLEOTIDE SEQUENCE [LARGE SCALE GENOMIC DNA]</scope>
</reference>
<reference evidence="2" key="2">
    <citation type="submission" date="2004-02" db="EMBL/GenBank/DDBJ databases">
        <authorList>
            <consortium name="Genoscope"/>
            <consortium name="Whitehead Institute Centre for Genome Research"/>
        </authorList>
    </citation>
    <scope>NUCLEOTIDE SEQUENCE</scope>
</reference>
<name>Q4RK07_TETNG</name>
<dbReference type="InterPro" id="IPR050618">
    <property type="entry name" value="Ubq-SigPath_Reg"/>
</dbReference>
<protein>
    <submittedName>
        <fullName evidence="2">(spotted green pufferfish) hypothetical protein</fullName>
    </submittedName>
</protein>
<evidence type="ECO:0000259" key="1">
    <source>
        <dbReference type="PROSITE" id="PS50897"/>
    </source>
</evidence>
<feature type="domain" description="CTLH" evidence="1">
    <location>
        <begin position="86"/>
        <end position="143"/>
    </location>
</feature>
<proteinExistence type="predicted"/>
<dbReference type="SMART" id="SM00757">
    <property type="entry name" value="CRA"/>
    <property type="match status" value="1"/>
</dbReference>
<evidence type="ECO:0000313" key="2">
    <source>
        <dbReference type="EMBL" id="CAG11275.1"/>
    </source>
</evidence>